<dbReference type="AlphaFoldDB" id="A0A545TBE8"/>
<dbReference type="RefSeq" id="WP_142905360.1">
    <property type="nucleotide sequence ID" value="NZ_ML660096.1"/>
</dbReference>
<organism evidence="1 2">
    <name type="scientific">Exilibacterium tricleocarpae</name>
    <dbReference type="NCBI Taxonomy" id="2591008"/>
    <lineage>
        <taxon>Bacteria</taxon>
        <taxon>Pseudomonadati</taxon>
        <taxon>Pseudomonadota</taxon>
        <taxon>Gammaproteobacteria</taxon>
        <taxon>Cellvibrionales</taxon>
        <taxon>Cellvibrionaceae</taxon>
        <taxon>Exilibacterium</taxon>
    </lineage>
</organism>
<evidence type="ECO:0000313" key="1">
    <source>
        <dbReference type="EMBL" id="TQV74539.1"/>
    </source>
</evidence>
<protein>
    <submittedName>
        <fullName evidence="1">Uncharacterized protein</fullName>
    </submittedName>
</protein>
<evidence type="ECO:0000313" key="2">
    <source>
        <dbReference type="Proteomes" id="UP000319732"/>
    </source>
</evidence>
<proteinExistence type="predicted"/>
<sequence>MAMFGAVLWVDGAIMAQFFKLRQCGGAVYGQIGRVMDYQKLSRIAKEGAKANLALVYGGF</sequence>
<gene>
    <name evidence="1" type="ORF">FKG94_16135</name>
</gene>
<dbReference type="Proteomes" id="UP000319732">
    <property type="component" value="Unassembled WGS sequence"/>
</dbReference>
<dbReference type="EMBL" id="VHSG01000016">
    <property type="protein sequence ID" value="TQV74539.1"/>
    <property type="molecule type" value="Genomic_DNA"/>
</dbReference>
<keyword evidence="2" id="KW-1185">Reference proteome</keyword>
<name>A0A545TBE8_9GAMM</name>
<comment type="caution">
    <text evidence="1">The sequence shown here is derived from an EMBL/GenBank/DDBJ whole genome shotgun (WGS) entry which is preliminary data.</text>
</comment>
<accession>A0A545TBE8</accession>
<reference evidence="1 2" key="1">
    <citation type="submission" date="2019-06" db="EMBL/GenBank/DDBJ databases">
        <title>Whole genome sequence for Cellvibrionaceae sp. R142.</title>
        <authorList>
            <person name="Wang G."/>
        </authorList>
    </citation>
    <scope>NUCLEOTIDE SEQUENCE [LARGE SCALE GENOMIC DNA]</scope>
    <source>
        <strain evidence="1 2">R142</strain>
    </source>
</reference>